<reference evidence="2 3" key="1">
    <citation type="submission" date="2024-02" db="EMBL/GenBank/DDBJ databases">
        <title>De novo assembly and annotation of 12 fungi associated with fruit tree decline syndrome in Ontario, Canada.</title>
        <authorList>
            <person name="Sulman M."/>
            <person name="Ellouze W."/>
            <person name="Ilyukhin E."/>
        </authorList>
    </citation>
    <scope>NUCLEOTIDE SEQUENCE [LARGE SCALE GENOMIC DNA]</scope>
    <source>
        <strain evidence="2 3">M169</strain>
    </source>
</reference>
<protein>
    <submittedName>
        <fullName evidence="2">Uncharacterized protein</fullName>
    </submittedName>
</protein>
<sequence>MDDDRERQQRDLRRATVLLKRMERQELVDMLHDILFNERSDDTRKLSDWMAFQIIIQDETHDARKLLAQLGKPTDKTSDETTPAEASGSSGSFSEAKGTPSGDKKSLEEMDLPSSAPGARDRDHGRDNRASGKQRWYVSIFGQRYQNSSEPSSSKEDCHQPAHLLNPAASSFQAATRQDDPPPTIHPQATENIRKAALKATTLQTTNELGHKNMADLYARFDTDYVKSLKADLLSIDAGKTGTLDLALSVTSSAFEDMKKMQCQFCKLYFTAEQNLRELDNGLSPCSYHPGKQFGSLASS</sequence>
<evidence type="ECO:0000256" key="1">
    <source>
        <dbReference type="SAM" id="MobiDB-lite"/>
    </source>
</evidence>
<accession>A0ABR1P7Q9</accession>
<comment type="caution">
    <text evidence="2">The sequence shown here is derived from an EMBL/GenBank/DDBJ whole genome shotgun (WGS) entry which is preliminary data.</text>
</comment>
<organism evidence="2 3">
    <name type="scientific">Diaporthe eres</name>
    <name type="common">Phomopsis oblonga</name>
    <dbReference type="NCBI Taxonomy" id="83184"/>
    <lineage>
        <taxon>Eukaryota</taxon>
        <taxon>Fungi</taxon>
        <taxon>Dikarya</taxon>
        <taxon>Ascomycota</taxon>
        <taxon>Pezizomycotina</taxon>
        <taxon>Sordariomycetes</taxon>
        <taxon>Sordariomycetidae</taxon>
        <taxon>Diaporthales</taxon>
        <taxon>Diaporthaceae</taxon>
        <taxon>Diaporthe</taxon>
        <taxon>Diaporthe eres species complex</taxon>
    </lineage>
</organism>
<proteinExistence type="predicted"/>
<evidence type="ECO:0000313" key="2">
    <source>
        <dbReference type="EMBL" id="KAK7728230.1"/>
    </source>
</evidence>
<feature type="region of interest" description="Disordered" evidence="1">
    <location>
        <begin position="70"/>
        <end position="133"/>
    </location>
</feature>
<name>A0ABR1P7Q9_DIAER</name>
<keyword evidence="3" id="KW-1185">Reference proteome</keyword>
<feature type="compositionally biased region" description="Low complexity" evidence="1">
    <location>
        <begin position="84"/>
        <end position="96"/>
    </location>
</feature>
<dbReference type="Proteomes" id="UP001430848">
    <property type="component" value="Unassembled WGS sequence"/>
</dbReference>
<gene>
    <name evidence="2" type="ORF">SLS63_006678</name>
</gene>
<feature type="compositionally biased region" description="Basic and acidic residues" evidence="1">
    <location>
        <begin position="119"/>
        <end position="130"/>
    </location>
</feature>
<evidence type="ECO:0000313" key="3">
    <source>
        <dbReference type="Proteomes" id="UP001430848"/>
    </source>
</evidence>
<dbReference type="EMBL" id="JAKNSF020000034">
    <property type="protein sequence ID" value="KAK7728230.1"/>
    <property type="molecule type" value="Genomic_DNA"/>
</dbReference>